<keyword evidence="5" id="KW-1185">Reference proteome</keyword>
<dbReference type="PANTHER" id="PTHR35340">
    <property type="entry name" value="PQQ ENZYME REPEAT PROTEIN-RELATED"/>
    <property type="match status" value="1"/>
</dbReference>
<dbReference type="Pfam" id="PF05935">
    <property type="entry name" value="Arylsulfotrans"/>
    <property type="match status" value="1"/>
</dbReference>
<organism evidence="4 5">
    <name type="scientific">Vicingus serpentipes</name>
    <dbReference type="NCBI Taxonomy" id="1926625"/>
    <lineage>
        <taxon>Bacteria</taxon>
        <taxon>Pseudomonadati</taxon>
        <taxon>Bacteroidota</taxon>
        <taxon>Flavobacteriia</taxon>
        <taxon>Flavobacteriales</taxon>
        <taxon>Vicingaceae</taxon>
        <taxon>Vicingus</taxon>
    </lineage>
</organism>
<gene>
    <name evidence="4" type="ORF">FRY74_07995</name>
</gene>
<evidence type="ECO:0000313" key="4">
    <source>
        <dbReference type="EMBL" id="TXB65354.1"/>
    </source>
</evidence>
<dbReference type="InterPro" id="IPR026444">
    <property type="entry name" value="Secre_tail"/>
</dbReference>
<dbReference type="AlphaFoldDB" id="A0A5C6RTQ4"/>
<dbReference type="NCBIfam" id="TIGR04183">
    <property type="entry name" value="Por_Secre_tail"/>
    <property type="match status" value="1"/>
</dbReference>
<sequence>MKKSIIILFVSFALNFSLIAQLTVGTTLTTNNVSNGYTLFSPNFSFNTYLIDNCGRVVNEWSANFRPGLSVYLLEDGTLMRTGRGGNGFFTAGGVGGVIEHYDWDNNLLWTYEHSSSTFVQHHDIEVLPNGNVLLISFEKKNAFESIDAGRNPSLLNDNELWPEMVLEIQPLGIDSGVIVWEWHMWDHLIQDYDNTKSNYGVVKDHPELFDINYTPNGNDDWAHVNSIDYNPERDEIILSSRSFNEFWIIDHSTSSIESASHSGGNRGKGGDILYRWGNNNTFKGNVSDALLDGQHDVEWIPQGLKDAGSIMVFDNGNLRGYSSIKIINPLIDLSNNYILQSDTTYGPNVADWEYIAPNPTDFYSGTLSGANRLQNGNIMVCEGTSGKFTEIDTLKNIVWQYINPMTNSGITSQGDPILGVNTVFRSIKYDASYSGFDGKDLTPGLPIESNPDLSSCLSTNIQAENVDPFNLIYPNPFIGKVILDERIIGKEIIIYDVYGRIIYSSLITNKQIDLSYFDKGVYWIKVENNIQKVLKK</sequence>
<reference evidence="4 5" key="1">
    <citation type="submission" date="2019-08" db="EMBL/GenBank/DDBJ databases">
        <title>Genome of Vicingus serpentipes NCIMB 15042.</title>
        <authorList>
            <person name="Bowman J.P."/>
        </authorList>
    </citation>
    <scope>NUCLEOTIDE SEQUENCE [LARGE SCALE GENOMIC DNA]</scope>
    <source>
        <strain evidence="4 5">NCIMB 15042</strain>
    </source>
</reference>
<dbReference type="InterPro" id="IPR053143">
    <property type="entry name" value="Arylsulfate_ST"/>
</dbReference>
<dbReference type="Pfam" id="PF18962">
    <property type="entry name" value="Por_Secre_tail"/>
    <property type="match status" value="1"/>
</dbReference>
<comment type="caution">
    <text evidence="4">The sequence shown here is derived from an EMBL/GenBank/DDBJ whole genome shotgun (WGS) entry which is preliminary data.</text>
</comment>
<dbReference type="InterPro" id="IPR010262">
    <property type="entry name" value="Arylsulfotransferase_bact"/>
</dbReference>
<dbReference type="OrthoDB" id="9815940at2"/>
<dbReference type="PANTHER" id="PTHR35340:SF5">
    <property type="entry name" value="ASST-DOMAIN-CONTAINING PROTEIN"/>
    <property type="match status" value="1"/>
</dbReference>
<feature type="signal peptide" evidence="2">
    <location>
        <begin position="1"/>
        <end position="22"/>
    </location>
</feature>
<evidence type="ECO:0000256" key="2">
    <source>
        <dbReference type="SAM" id="SignalP"/>
    </source>
</evidence>
<feature type="domain" description="Secretion system C-terminal sorting" evidence="3">
    <location>
        <begin position="473"/>
        <end position="537"/>
    </location>
</feature>
<keyword evidence="1 2" id="KW-0732">Signal</keyword>
<dbReference type="RefSeq" id="WP_147100313.1">
    <property type="nucleotide sequence ID" value="NZ_VOOS01000003.1"/>
</dbReference>
<dbReference type="Proteomes" id="UP000321721">
    <property type="component" value="Unassembled WGS sequence"/>
</dbReference>
<evidence type="ECO:0000313" key="5">
    <source>
        <dbReference type="Proteomes" id="UP000321721"/>
    </source>
</evidence>
<evidence type="ECO:0000256" key="1">
    <source>
        <dbReference type="ARBA" id="ARBA00022729"/>
    </source>
</evidence>
<evidence type="ECO:0000259" key="3">
    <source>
        <dbReference type="Pfam" id="PF18962"/>
    </source>
</evidence>
<accession>A0A5C6RTQ4</accession>
<feature type="chain" id="PRO_5023078919" evidence="2">
    <location>
        <begin position="23"/>
        <end position="537"/>
    </location>
</feature>
<dbReference type="EMBL" id="VOOS01000003">
    <property type="protein sequence ID" value="TXB65354.1"/>
    <property type="molecule type" value="Genomic_DNA"/>
</dbReference>
<dbReference type="GO" id="GO:0004062">
    <property type="term" value="F:aryl sulfotransferase activity"/>
    <property type="evidence" value="ECO:0007669"/>
    <property type="project" value="InterPro"/>
</dbReference>
<name>A0A5C6RTQ4_9FLAO</name>
<proteinExistence type="predicted"/>
<protein>
    <submittedName>
        <fullName evidence="4">T9SS type A sorting domain-containing protein</fullName>
    </submittedName>
</protein>